<evidence type="ECO:0000259" key="4">
    <source>
        <dbReference type="Pfam" id="PF18741"/>
    </source>
</evidence>
<evidence type="ECO:0000313" key="5">
    <source>
        <dbReference type="EMBL" id="VVE14867.1"/>
    </source>
</evidence>
<organism evidence="5 6">
    <name type="scientific">Pandoraea eparura</name>
    <dbReference type="NCBI Taxonomy" id="2508291"/>
    <lineage>
        <taxon>Bacteria</taxon>
        <taxon>Pseudomonadati</taxon>
        <taxon>Pseudomonadota</taxon>
        <taxon>Betaproteobacteria</taxon>
        <taxon>Burkholderiales</taxon>
        <taxon>Burkholderiaceae</taxon>
        <taxon>Pandoraea</taxon>
    </lineage>
</organism>
<dbReference type="InterPro" id="IPR027417">
    <property type="entry name" value="P-loop_NTPase"/>
</dbReference>
<dbReference type="SUPFAM" id="SSF52980">
    <property type="entry name" value="Restriction endonuclease-like"/>
    <property type="match status" value="1"/>
</dbReference>
<evidence type="ECO:0000313" key="6">
    <source>
        <dbReference type="Proteomes" id="UP000400981"/>
    </source>
</evidence>
<dbReference type="InterPro" id="IPR045055">
    <property type="entry name" value="DNA2/NAM7-like"/>
</dbReference>
<keyword evidence="5" id="KW-0547">Nucleotide-binding</keyword>
<evidence type="ECO:0000259" key="3">
    <source>
        <dbReference type="Pfam" id="PF13087"/>
    </source>
</evidence>
<name>A0A5E4VQY3_9BURK</name>
<dbReference type="OrthoDB" id="9757917at2"/>
<dbReference type="InterPro" id="IPR047187">
    <property type="entry name" value="SF1_C_Upf1"/>
</dbReference>
<keyword evidence="6" id="KW-1185">Reference proteome</keyword>
<reference evidence="5 6" key="1">
    <citation type="submission" date="2019-08" db="EMBL/GenBank/DDBJ databases">
        <authorList>
            <person name="Peeters C."/>
        </authorList>
    </citation>
    <scope>NUCLEOTIDE SEQUENCE [LARGE SCALE GENOMIC DNA]</scope>
    <source>
        <strain evidence="5 6">LMG 31012</strain>
    </source>
</reference>
<dbReference type="Gene3D" id="3.40.50.300">
    <property type="entry name" value="P-loop containing nucleotide triphosphate hydrolases"/>
    <property type="match status" value="3"/>
</dbReference>
<dbReference type="Gene3D" id="3.40.960.10">
    <property type="entry name" value="VSR Endonuclease"/>
    <property type="match status" value="1"/>
</dbReference>
<dbReference type="Pfam" id="PF13195">
    <property type="entry name" value="DUF4011"/>
    <property type="match status" value="1"/>
</dbReference>
<dbReference type="PANTHER" id="PTHR10887">
    <property type="entry name" value="DNA2/NAM7 HELICASE FAMILY"/>
    <property type="match status" value="1"/>
</dbReference>
<feature type="domain" description="DNA2/NAM7 helicase helicase" evidence="2">
    <location>
        <begin position="1548"/>
        <end position="1591"/>
    </location>
</feature>
<accession>A0A5E4VQY3</accession>
<dbReference type="Pfam" id="PF13086">
    <property type="entry name" value="AAA_11"/>
    <property type="match status" value="2"/>
</dbReference>
<proteinExistence type="predicted"/>
<dbReference type="Pfam" id="PF11784">
    <property type="entry name" value="DUF3320"/>
    <property type="match status" value="1"/>
</dbReference>
<dbReference type="SUPFAM" id="SSF52540">
    <property type="entry name" value="P-loop containing nucleoside triphosphate hydrolases"/>
    <property type="match status" value="2"/>
</dbReference>
<dbReference type="CDD" id="cd18808">
    <property type="entry name" value="SF1_C_Upf1"/>
    <property type="match status" value="1"/>
</dbReference>
<protein>
    <submittedName>
        <fullName evidence="5">DNA helicase</fullName>
    </submittedName>
</protein>
<dbReference type="PANTHER" id="PTHR10887:SF495">
    <property type="entry name" value="HELICASE SENATAXIN ISOFORM X1-RELATED"/>
    <property type="match status" value="1"/>
</dbReference>
<sequence length="2196" mass="242019">MSNGDIEPTPSPVAPAREVRIQTTVSIRVNLADYQNAVPAVHELAVLNETDDTFRNLQLTALSEPPFLKPKIWHLDHLAAGQTVRVSDLDIALDGPLLGRLTEAEKAVLKFELTTTDEALRTVSSSEHVVELLPRNQWGGLSSLPDMVAAFVQPNEPAVDRVLKAAAEILRRAGKSGAINGYEEGPKRAWEIAAAIWNAIGAMGLDYALPPASFERDGQKVRGPGQVAESGLGTCLDLTLFVCAALEQAGLNPLVVFQKGHAFPGVWLNAEEFSSTVIDDITALRKRAKLKEMVLFESTLLVQRPLPAFSFTAAKGDEHISEEDEGKFELAVDIRRARMQRVKPLASERAIARGDSALETTSSIEAEWEDPPELVWTRESKIEVADECPEDRLSRWQRKLLDLSLRNNLLSFKSGKKSVKFDAPEPGALEDVLAEGHALKVLSRPDLMDGDDPRNQAIHEAREREHVRREHALDALTRKEVFVGLTPEELDARLVELYRNSRTTLQESGSNTLFLALGFLSWTRDAKEAKKYRAPLILLPVSLDRRSARSGFSIKLHDDEARFNPTLIQMLRQDFELELGIRDAELPQDEAGLDVAGIWKTVSHAVKDIAGWEVVEDVVLASFSFAKYLMWRDLTERTEQLKQNPVVRHLIDTPRDAYQSAVEFPDARRLDAELPVKDTFCPLPADSSQLSAIVAGSKGKDYVLIGPPGTGKSQTISNLIAQFLAERKRVLFVSEKMAALDVVYRRLAEVGLGNFCLELHSNKARKTEVLEQLRTSWDATAALDPDDWDAEAARLETLRAQLNGYVERLHARHTNGLNVYDAIGRVVGGHGFPLLHLAWPAPHWHDVEALRDLRQTAELLDVNAKAVGEASLTQGPLSHVVQTEWSPLWAERLVNTAVEVTHAVAGFEAAASALQAAIGLHPLTMEVRVRAGLEQLAAVLPRASGYDWRFVLRPDAKAIADNLRSAAPLVERYRTLLRGLSSPVGNQALDDLRLGVTQLQRDTEIRANLSKPWNAALRERLNAAIALLRTRQDEVNQLSLTYKEGISSKTVGELQADLKELLGSPWPLSVLRKRNLAKKLKELATGAGEPDLKDDIEHLACIDRLTLQLKDFDDLSLPTANVWAGLKTEIDVARSLQSFQDALELAGERMAWEDVRLDPVGRGQCGESARNDLSRMRELRQIDQVVARMERLGGETAGVWNGYQSDVATAKAYLAFQAALAAARGESRWQDDGFAAIEVGRAGAAAADDLKKMRELVSLGVRIQEFGDLSGKTDGLWNGLQTKLEGIEPALQFLDALTNALATLATTPEALAQVKAPISLLLGDSNVLLEPAGSIAGAGRAYAAALRTFNQTVEKFASASGIPAAEYSLLLNALPGEIAERARLVANESNRLRDWCAWRKVRQHALSLGLAPLVSGIEDGTVALGSVKEAFETDYCRWWLNAVVDADEVLRTFASAEHEKRIHDFRELDRKFTSLTQQWVRAQLSAGLPSPAKVTHGSEWGLLRYEMQKKTRHLPLRELVSKASDAILRLTPCLLMSPLSIAQYLPADTADFDVVVFDEASQIPVWDAIGAMARARQVIMVGDPKQLPPTSFFERAESDIDDTDVEVELESILEECIGANLPTMKLSWHYRSRHESLIAFSNYRYYDGDLVTFPSPVTNDRAVSFTHVALGQYERGGSRTNKPEAKALVADLVARLKSKEFREDGLTAGVVTFNSEQQRLIEDLLDEARRQDPSIECHFADTALEPVFVKNLESVQGDERDVMYFSITYGPGLDGVMPMNFGPMNQQGGERRLNVAITRARHELRVFGSFKPEKMDLSRTQALGVRDLKHFLEFAERGARALGEVVAGSVGDFDSPFEKAVCAALAERGWQVHPQVGVSAFRIDLGVVDPDSPGRYLAGVECDGATYHRSATARDRDKLREQVLNGLGWDIVRIWSTDWWVDRHGTLDKVDARLHRLLEAKRVEGNAALESVAAIADAAIAVAKAGDVPPSVSQQQNDAQTRPAAFTDDSVVVEPIVMYANSGATAQSPSGGIFVEVDLAMTEHAPDPELFFASSYDERLLGMITSVVDGEGPVRVEVLGRRIARAHGWAKTGGRILGRVVDLASKHFETELESGGLFVWPKALADRSTLKFRVPGPGAARQVDEVSLAELRVLAARFRAEGHDEDSALNAMSRELGLLRLRAASRERLVEAWRAE</sequence>
<feature type="domain" description="DUF3320" evidence="1">
    <location>
        <begin position="2051"/>
        <end position="2096"/>
    </location>
</feature>
<feature type="domain" description="DNA2/NAM7 helicase helicase" evidence="2">
    <location>
        <begin position="686"/>
        <end position="749"/>
    </location>
</feature>
<dbReference type="InterPro" id="IPR011335">
    <property type="entry name" value="Restrct_endonuc-II-like"/>
</dbReference>
<dbReference type="InterPro" id="IPR041679">
    <property type="entry name" value="DNA2/NAM7-like_C"/>
</dbReference>
<dbReference type="InterPro" id="IPR049468">
    <property type="entry name" value="Restrct_endonuc-II-like_dom"/>
</dbReference>
<dbReference type="Pfam" id="PF13087">
    <property type="entry name" value="AAA_12"/>
    <property type="match status" value="1"/>
</dbReference>
<dbReference type="RefSeq" id="WP_150589976.1">
    <property type="nucleotide sequence ID" value="NZ_CABPSH010000006.1"/>
</dbReference>
<dbReference type="FunFam" id="3.40.50.300:FF:002475">
    <property type="entry name" value="DNA helicase related protein"/>
    <property type="match status" value="1"/>
</dbReference>
<evidence type="ECO:0000259" key="2">
    <source>
        <dbReference type="Pfam" id="PF13086"/>
    </source>
</evidence>
<dbReference type="Proteomes" id="UP000400981">
    <property type="component" value="Unassembled WGS sequence"/>
</dbReference>
<feature type="domain" description="Restriction endonuclease type II-like" evidence="4">
    <location>
        <begin position="1857"/>
        <end position="1954"/>
    </location>
</feature>
<keyword evidence="5" id="KW-0347">Helicase</keyword>
<dbReference type="InterPro" id="IPR041677">
    <property type="entry name" value="DNA2/NAM7_AAA_11"/>
</dbReference>
<keyword evidence="5" id="KW-0378">Hydrolase</keyword>
<dbReference type="FunFam" id="3.40.50.300:FF:002063">
    <property type="entry name" value="DNA helicase related protein"/>
    <property type="match status" value="1"/>
</dbReference>
<dbReference type="EMBL" id="CABPSH010000006">
    <property type="protein sequence ID" value="VVE14867.1"/>
    <property type="molecule type" value="Genomic_DNA"/>
</dbReference>
<feature type="domain" description="DNA2/NAM7 helicase-like C-terminal" evidence="3">
    <location>
        <begin position="1610"/>
        <end position="1809"/>
    </location>
</feature>
<gene>
    <name evidence="5" type="ORF">PEP31012_02832</name>
</gene>
<evidence type="ECO:0000259" key="1">
    <source>
        <dbReference type="Pfam" id="PF11784"/>
    </source>
</evidence>
<dbReference type="InterPro" id="IPR021754">
    <property type="entry name" value="DUF3320"/>
</dbReference>
<dbReference type="FunFam" id="3.40.960.10:FF:000002">
    <property type="entry name" value="DNA helicase related protein"/>
    <property type="match status" value="1"/>
</dbReference>
<dbReference type="Pfam" id="PF18741">
    <property type="entry name" value="MTES_1575"/>
    <property type="match status" value="1"/>
</dbReference>
<dbReference type="GO" id="GO:0004386">
    <property type="term" value="F:helicase activity"/>
    <property type="evidence" value="ECO:0007669"/>
    <property type="project" value="UniProtKB-KW"/>
</dbReference>
<dbReference type="InterPro" id="IPR025103">
    <property type="entry name" value="DUF4011"/>
</dbReference>
<keyword evidence="5" id="KW-0067">ATP-binding</keyword>